<dbReference type="AlphaFoldDB" id="A0AAW3YSF6"/>
<dbReference type="InterPro" id="IPR021354">
    <property type="entry name" value="DUF2975"/>
</dbReference>
<keyword evidence="1" id="KW-0812">Transmembrane</keyword>
<evidence type="ECO:0000313" key="2">
    <source>
        <dbReference type="EMBL" id="MBD2800865.1"/>
    </source>
</evidence>
<dbReference type="RefSeq" id="WP_038234538.1">
    <property type="nucleotide sequence ID" value="NZ_CAWNPE010000001.1"/>
</dbReference>
<feature type="transmembrane region" description="Helical" evidence="1">
    <location>
        <begin position="20"/>
        <end position="37"/>
    </location>
</feature>
<dbReference type="EMBL" id="JACXBF010000223">
    <property type="protein sequence ID" value="MBD2800865.1"/>
    <property type="molecule type" value="Genomic_DNA"/>
</dbReference>
<reference evidence="2" key="1">
    <citation type="submission" date="2020-09" db="EMBL/GenBank/DDBJ databases">
        <authorList>
            <person name="Palma L."/>
            <person name="Caballero P."/>
            <person name="Berry C."/>
            <person name="Del Valle E."/>
        </authorList>
    </citation>
    <scope>NUCLEOTIDE SEQUENCE</scope>
    <source>
        <strain evidence="2">M</strain>
    </source>
</reference>
<reference evidence="2" key="2">
    <citation type="journal article" date="2024" name="Toxins">
        <title>Genome Sequence Analysis of Native Xenorhabdus Strains Isolated from Entomopathogenic Nematodes in Argentina.</title>
        <authorList>
            <person name="Palma L."/>
            <person name="Frizzo L."/>
            <person name="Kaiser S."/>
            <person name="Berry C."/>
            <person name="Caballero P."/>
            <person name="Bode H.B."/>
            <person name="Del Valle E.E."/>
        </authorList>
    </citation>
    <scope>NUCLEOTIDE SEQUENCE</scope>
    <source>
        <strain evidence="2">M</strain>
    </source>
</reference>
<proteinExistence type="predicted"/>
<dbReference type="GeneID" id="97123223"/>
<protein>
    <submittedName>
        <fullName evidence="2">DUF2975 domain-containing protein</fullName>
    </submittedName>
</protein>
<evidence type="ECO:0000256" key="1">
    <source>
        <dbReference type="SAM" id="Phobius"/>
    </source>
</evidence>
<keyword evidence="1" id="KW-1133">Transmembrane helix</keyword>
<dbReference type="Pfam" id="PF11188">
    <property type="entry name" value="DUF2975"/>
    <property type="match status" value="1"/>
</dbReference>
<feature type="transmembrane region" description="Helical" evidence="1">
    <location>
        <begin position="157"/>
        <end position="174"/>
    </location>
</feature>
<dbReference type="Proteomes" id="UP001193920">
    <property type="component" value="Unassembled WGS sequence"/>
</dbReference>
<accession>A0AAW3YSF6</accession>
<name>A0AAW3YSF6_9GAMM</name>
<sequence>MTHSEKLTRITTLSLVMSKLSLLIIIIMIAINIFSWLEPKLILEKYGLGFSLTERILPHFDNVAFSFWKLTGGILISTIPLLSLAGSFWAFYRLFSKYRKGDYFSKGTVKYLEYAGWGVIFWSLLDVICEPLLTLWLTISAPAGERFLTLTVTGGHFVAIFISACLAIISRILYQACNIYEENQSII</sequence>
<gene>
    <name evidence="2" type="ORF">ID854_10465</name>
</gene>
<organism evidence="2">
    <name type="scientific">Xenorhabdus szentirmaii</name>
    <dbReference type="NCBI Taxonomy" id="290112"/>
    <lineage>
        <taxon>Bacteria</taxon>
        <taxon>Pseudomonadati</taxon>
        <taxon>Pseudomonadota</taxon>
        <taxon>Gammaproteobacteria</taxon>
        <taxon>Enterobacterales</taxon>
        <taxon>Morganellaceae</taxon>
        <taxon>Xenorhabdus</taxon>
    </lineage>
</organism>
<keyword evidence="1" id="KW-0472">Membrane</keyword>
<comment type="caution">
    <text evidence="2">The sequence shown here is derived from an EMBL/GenBank/DDBJ whole genome shotgun (WGS) entry which is preliminary data.</text>
</comment>
<feature type="transmembrane region" description="Helical" evidence="1">
    <location>
        <begin position="74"/>
        <end position="95"/>
    </location>
</feature>
<feature type="transmembrane region" description="Helical" evidence="1">
    <location>
        <begin position="115"/>
        <end position="137"/>
    </location>
</feature>